<evidence type="ECO:0000256" key="1">
    <source>
        <dbReference type="SAM" id="MobiDB-lite"/>
    </source>
</evidence>
<reference evidence="2" key="1">
    <citation type="submission" date="2015-04" db="UniProtKB">
        <authorList>
            <consortium name="EnsemblPlants"/>
        </authorList>
    </citation>
    <scope>IDENTIFICATION</scope>
</reference>
<dbReference type="AlphaFoldDB" id="A0A0D9YLR4"/>
<accession>A0A0D9YLR4</accession>
<dbReference type="HOGENOM" id="CLU_889584_0_0_1"/>
<keyword evidence="3" id="KW-1185">Reference proteome</keyword>
<evidence type="ECO:0000313" key="3">
    <source>
        <dbReference type="Proteomes" id="UP000026961"/>
    </source>
</evidence>
<organism evidence="2">
    <name type="scientific">Oryza glumipatula</name>
    <dbReference type="NCBI Taxonomy" id="40148"/>
    <lineage>
        <taxon>Eukaryota</taxon>
        <taxon>Viridiplantae</taxon>
        <taxon>Streptophyta</taxon>
        <taxon>Embryophyta</taxon>
        <taxon>Tracheophyta</taxon>
        <taxon>Spermatophyta</taxon>
        <taxon>Magnoliopsida</taxon>
        <taxon>Liliopsida</taxon>
        <taxon>Poales</taxon>
        <taxon>Poaceae</taxon>
        <taxon>BOP clade</taxon>
        <taxon>Oryzoideae</taxon>
        <taxon>Oryzeae</taxon>
        <taxon>Oryzinae</taxon>
        <taxon>Oryza</taxon>
    </lineage>
</organism>
<dbReference type="EnsemblPlants" id="OGLUM02G02210.1">
    <property type="protein sequence ID" value="OGLUM02G02210.1"/>
    <property type="gene ID" value="OGLUM02G02210"/>
</dbReference>
<reference evidence="2" key="2">
    <citation type="submission" date="2018-05" db="EMBL/GenBank/DDBJ databases">
        <title>OgluRS3 (Oryza glumaepatula Reference Sequence Version 3).</title>
        <authorList>
            <person name="Zhang J."/>
            <person name="Kudrna D."/>
            <person name="Lee S."/>
            <person name="Talag J."/>
            <person name="Welchert J."/>
            <person name="Wing R.A."/>
        </authorList>
    </citation>
    <scope>NUCLEOTIDE SEQUENCE [LARGE SCALE GENOMIC DNA]</scope>
</reference>
<feature type="region of interest" description="Disordered" evidence="1">
    <location>
        <begin position="54"/>
        <end position="75"/>
    </location>
</feature>
<proteinExistence type="predicted"/>
<dbReference type="Proteomes" id="UP000026961">
    <property type="component" value="Chromosome 2"/>
</dbReference>
<evidence type="ECO:0000313" key="2">
    <source>
        <dbReference type="EnsemblPlants" id="OGLUM02G02210.1"/>
    </source>
</evidence>
<protein>
    <submittedName>
        <fullName evidence="2">Uncharacterized protein</fullName>
    </submittedName>
</protein>
<name>A0A0D9YLR4_9ORYZ</name>
<sequence>MTAPAVAGTAWAWTEAVVEPTDLAWVRPNLGLARVAPAIHRIKREGMVMLASEKGNSTTAGGDPTATGGDATGGDPTVTGSRIHHSREGTQMRVVVVGSVLSLPVAVRRERRSLELPVAVELGDVATVSPSSFPPVGPVARDVVVKPGDLFRISSARRGWMRWEKGRGRSVLLRAEALTGRWVLSPAADDYWYELRGLSHAAALTLVSFVPDSPLPSAAPFTLRVQPATKTAPPFQRIFMLRVAMGRPRHEDRLLFVGIVGAKISASGNPPASSSGQRYLRGTEGFYEDVNDRELGLNLKPQAWKGFLAQLRH</sequence>
<dbReference type="Gramene" id="OGLUM02G02210.1">
    <property type="protein sequence ID" value="OGLUM02G02210.1"/>
    <property type="gene ID" value="OGLUM02G02210"/>
</dbReference>
<feature type="compositionally biased region" description="Low complexity" evidence="1">
    <location>
        <begin position="58"/>
        <end position="75"/>
    </location>
</feature>